<dbReference type="AlphaFoldDB" id="A0A0B2R653"/>
<name>A0A0B2R653_GLYSO</name>
<evidence type="ECO:0000313" key="4">
    <source>
        <dbReference type="EMBL" id="KHN29826.1"/>
    </source>
</evidence>
<keyword evidence="2" id="KW-0805">Transcription regulation</keyword>
<dbReference type="EMBL" id="KN652093">
    <property type="protein sequence ID" value="KHN29826.1"/>
    <property type="molecule type" value="Genomic_DNA"/>
</dbReference>
<comment type="similarity">
    <text evidence="1">Belongs to the mTERF family.</text>
</comment>
<dbReference type="GO" id="GO:0003676">
    <property type="term" value="F:nucleic acid binding"/>
    <property type="evidence" value="ECO:0007669"/>
    <property type="project" value="InterPro"/>
</dbReference>
<organism evidence="4">
    <name type="scientific">Glycine soja</name>
    <name type="common">Wild soybean</name>
    <dbReference type="NCBI Taxonomy" id="3848"/>
    <lineage>
        <taxon>Eukaryota</taxon>
        <taxon>Viridiplantae</taxon>
        <taxon>Streptophyta</taxon>
        <taxon>Embryophyta</taxon>
        <taxon>Tracheophyta</taxon>
        <taxon>Spermatophyta</taxon>
        <taxon>Magnoliopsida</taxon>
        <taxon>eudicotyledons</taxon>
        <taxon>Gunneridae</taxon>
        <taxon>Pentapetalae</taxon>
        <taxon>rosids</taxon>
        <taxon>fabids</taxon>
        <taxon>Fabales</taxon>
        <taxon>Fabaceae</taxon>
        <taxon>Papilionoideae</taxon>
        <taxon>50 kb inversion clade</taxon>
        <taxon>NPAAA clade</taxon>
        <taxon>indigoferoid/millettioid clade</taxon>
        <taxon>Phaseoleae</taxon>
        <taxon>Glycine</taxon>
        <taxon>Glycine subgen. Soja</taxon>
    </lineage>
</organism>
<dbReference type="Proteomes" id="UP000053555">
    <property type="component" value="Unassembled WGS sequence"/>
</dbReference>
<dbReference type="InterPro" id="IPR003690">
    <property type="entry name" value="MTERF"/>
</dbReference>
<dbReference type="InterPro" id="IPR038538">
    <property type="entry name" value="MTERF_sf"/>
</dbReference>
<keyword evidence="2" id="KW-0806">Transcription termination</keyword>
<accession>A0A0B2R653</accession>
<sequence>MVEAMGLPSEDIAEYPPVLAYSLEKRIISRFHVIKILKSKGLLDNSFHTGSFMTITEEKFLKKFVIDFQKDLPLLPDVYKDLIDYQKVM</sequence>
<keyword evidence="3" id="KW-0809">Transit peptide</keyword>
<evidence type="ECO:0000256" key="1">
    <source>
        <dbReference type="ARBA" id="ARBA00007692"/>
    </source>
</evidence>
<dbReference type="GO" id="GO:0006353">
    <property type="term" value="P:DNA-templated transcription termination"/>
    <property type="evidence" value="ECO:0007669"/>
    <property type="project" value="UniProtKB-KW"/>
</dbReference>
<dbReference type="PANTHER" id="PTHR13068">
    <property type="entry name" value="CGI-12 PROTEIN-RELATED"/>
    <property type="match status" value="1"/>
</dbReference>
<protein>
    <submittedName>
        <fullName evidence="4">Uncharacterized protein</fullName>
    </submittedName>
</protein>
<proteinExistence type="inferred from homology"/>
<dbReference type="Pfam" id="PF02536">
    <property type="entry name" value="mTERF"/>
    <property type="match status" value="1"/>
</dbReference>
<gene>
    <name evidence="4" type="ORF">glysoja_036284</name>
</gene>
<reference evidence="4" key="1">
    <citation type="submission" date="2014-07" db="EMBL/GenBank/DDBJ databases">
        <title>Identification of a novel salt tolerance gene in wild soybean by whole-genome sequencing.</title>
        <authorList>
            <person name="Lam H.-M."/>
            <person name="Qi X."/>
            <person name="Li M.-W."/>
            <person name="Liu X."/>
            <person name="Xie M."/>
            <person name="Ni M."/>
            <person name="Xu X."/>
        </authorList>
    </citation>
    <scope>NUCLEOTIDE SEQUENCE [LARGE SCALE GENOMIC DNA]</scope>
    <source>
        <tissue evidence="4">Root</tissue>
    </source>
</reference>
<evidence type="ECO:0000256" key="2">
    <source>
        <dbReference type="ARBA" id="ARBA00022472"/>
    </source>
</evidence>
<dbReference type="Gene3D" id="1.25.70.10">
    <property type="entry name" value="Transcription termination factor 3, mitochondrial"/>
    <property type="match status" value="1"/>
</dbReference>
<keyword evidence="2" id="KW-0804">Transcription</keyword>
<dbReference type="PANTHER" id="PTHR13068:SF133">
    <property type="entry name" value="MITOCHONDRIAL TRANSCRIPTION TERMINATION FACTOR FAMILY PROTEIN"/>
    <property type="match status" value="1"/>
</dbReference>
<evidence type="ECO:0000256" key="3">
    <source>
        <dbReference type="ARBA" id="ARBA00022946"/>
    </source>
</evidence>